<sequence>MREHRSASVHVHNPLFEIRNINGGTGTIEVRTFAGLAISKIPQKKDEYNESDEIDDFFNSSSEKKSSNLFLQEIDNSTKKPRKLSNGQGISNKADNEKDEAEAQDSTFISEEDDDSFTSEDYGDPDYIQSDIEGQNPQSLLISSQLENFLESYKKMNVAHKWVLSSGKCVEDTFFKHCERLPVESLLHSWNGMKSSMQSKLPEVDRAFANSMMRFSDRYCYKDLMTYIPFTTSLTYYEDPNEILQKQHLKACLSDMIGMETKRIIKCSGSYKEKQKESMYASQKARM</sequence>
<comment type="caution">
    <text evidence="2">The sequence shown here is derived from an EMBL/GenBank/DDBJ whole genome shotgun (WGS) entry which is preliminary data.</text>
</comment>
<dbReference type="Proteomes" id="UP000789570">
    <property type="component" value="Unassembled WGS sequence"/>
</dbReference>
<keyword evidence="3" id="KW-1185">Reference proteome</keyword>
<proteinExistence type="predicted"/>
<gene>
    <name evidence="2" type="ORF">FCALED_LOCUS13805</name>
</gene>
<feature type="compositionally biased region" description="Acidic residues" evidence="1">
    <location>
        <begin position="110"/>
        <end position="124"/>
    </location>
</feature>
<feature type="region of interest" description="Disordered" evidence="1">
    <location>
        <begin position="75"/>
        <end position="130"/>
    </location>
</feature>
<evidence type="ECO:0000313" key="3">
    <source>
        <dbReference type="Proteomes" id="UP000789570"/>
    </source>
</evidence>
<protein>
    <submittedName>
        <fullName evidence="2">12558_t:CDS:1</fullName>
    </submittedName>
</protein>
<reference evidence="2" key="1">
    <citation type="submission" date="2021-06" db="EMBL/GenBank/DDBJ databases">
        <authorList>
            <person name="Kallberg Y."/>
            <person name="Tangrot J."/>
            <person name="Rosling A."/>
        </authorList>
    </citation>
    <scope>NUCLEOTIDE SEQUENCE</scope>
    <source>
        <strain evidence="2">UK204</strain>
    </source>
</reference>
<dbReference type="AlphaFoldDB" id="A0A9N9HW64"/>
<evidence type="ECO:0000313" key="2">
    <source>
        <dbReference type="EMBL" id="CAG8708360.1"/>
    </source>
</evidence>
<organism evidence="2 3">
    <name type="scientific">Funneliformis caledonium</name>
    <dbReference type="NCBI Taxonomy" id="1117310"/>
    <lineage>
        <taxon>Eukaryota</taxon>
        <taxon>Fungi</taxon>
        <taxon>Fungi incertae sedis</taxon>
        <taxon>Mucoromycota</taxon>
        <taxon>Glomeromycotina</taxon>
        <taxon>Glomeromycetes</taxon>
        <taxon>Glomerales</taxon>
        <taxon>Glomeraceae</taxon>
        <taxon>Funneliformis</taxon>
    </lineage>
</organism>
<evidence type="ECO:0000256" key="1">
    <source>
        <dbReference type="SAM" id="MobiDB-lite"/>
    </source>
</evidence>
<dbReference type="EMBL" id="CAJVPQ010008623">
    <property type="protein sequence ID" value="CAG8708360.1"/>
    <property type="molecule type" value="Genomic_DNA"/>
</dbReference>
<dbReference type="OrthoDB" id="5340906at2759"/>
<accession>A0A9N9HW64</accession>
<name>A0A9N9HW64_9GLOM</name>